<keyword evidence="2" id="KW-1185">Reference proteome</keyword>
<dbReference type="AlphaFoldDB" id="A0AAV6J0E8"/>
<accession>A0AAV6J0E8</accession>
<organism evidence="1 2">
    <name type="scientific">Rhododendron griersonianum</name>
    <dbReference type="NCBI Taxonomy" id="479676"/>
    <lineage>
        <taxon>Eukaryota</taxon>
        <taxon>Viridiplantae</taxon>
        <taxon>Streptophyta</taxon>
        <taxon>Embryophyta</taxon>
        <taxon>Tracheophyta</taxon>
        <taxon>Spermatophyta</taxon>
        <taxon>Magnoliopsida</taxon>
        <taxon>eudicotyledons</taxon>
        <taxon>Gunneridae</taxon>
        <taxon>Pentapetalae</taxon>
        <taxon>asterids</taxon>
        <taxon>Ericales</taxon>
        <taxon>Ericaceae</taxon>
        <taxon>Ericoideae</taxon>
        <taxon>Rhodoreae</taxon>
        <taxon>Rhododendron</taxon>
    </lineage>
</organism>
<evidence type="ECO:0000313" key="2">
    <source>
        <dbReference type="Proteomes" id="UP000823749"/>
    </source>
</evidence>
<reference evidence="1" key="1">
    <citation type="submission" date="2020-08" db="EMBL/GenBank/DDBJ databases">
        <title>Plant Genome Project.</title>
        <authorList>
            <person name="Zhang R.-G."/>
        </authorList>
    </citation>
    <scope>NUCLEOTIDE SEQUENCE</scope>
    <source>
        <strain evidence="1">WSP0</strain>
        <tissue evidence="1">Leaf</tissue>
    </source>
</reference>
<name>A0AAV6J0E8_9ERIC</name>
<comment type="caution">
    <text evidence="1">The sequence shown here is derived from an EMBL/GenBank/DDBJ whole genome shotgun (WGS) entry which is preliminary data.</text>
</comment>
<sequence length="158" mass="17372">MAGDLVCPACGLGKVRRLLNHLFFECDSAACTSSFVEGVTSLGLNFTVGNPVPFKEWFLELTGFGFFGLFGIEWCLKESVMVNIEWNSIWSLLPQQWLGLSLSALSLLCIFSLNGGSCGRTFLMRYVRLMGKDSTNWNCALTDSLVLVSSGFAVYGVR</sequence>
<proteinExistence type="predicted"/>
<dbReference type="Proteomes" id="UP000823749">
    <property type="component" value="Chromosome 9"/>
</dbReference>
<gene>
    <name evidence="1" type="ORF">RHGRI_027298</name>
</gene>
<protein>
    <submittedName>
        <fullName evidence="1">Uncharacterized protein</fullName>
    </submittedName>
</protein>
<evidence type="ECO:0000313" key="1">
    <source>
        <dbReference type="EMBL" id="KAG5533009.1"/>
    </source>
</evidence>
<dbReference type="EMBL" id="JACTNZ010000009">
    <property type="protein sequence ID" value="KAG5533009.1"/>
    <property type="molecule type" value="Genomic_DNA"/>
</dbReference>